<proteinExistence type="predicted"/>
<dbReference type="AlphaFoldDB" id="A0A9N9BIC9"/>
<comment type="caution">
    <text evidence="1">The sequence shown here is derived from an EMBL/GenBank/DDBJ whole genome shotgun (WGS) entry which is preliminary data.</text>
</comment>
<evidence type="ECO:0000313" key="1">
    <source>
        <dbReference type="EMBL" id="CAG8566825.1"/>
    </source>
</evidence>
<sequence length="59" mass="6872">MLRRLDKVCQKNFGHQKHTTLHGTSMSDFTVTGTWHDSHWHAKVLKAHYGTPLLYVKLL</sequence>
<gene>
    <name evidence="1" type="ORF">DERYTH_LOCUS6009</name>
</gene>
<organism evidence="1 2">
    <name type="scientific">Dentiscutata erythropus</name>
    <dbReference type="NCBI Taxonomy" id="1348616"/>
    <lineage>
        <taxon>Eukaryota</taxon>
        <taxon>Fungi</taxon>
        <taxon>Fungi incertae sedis</taxon>
        <taxon>Mucoromycota</taxon>
        <taxon>Glomeromycotina</taxon>
        <taxon>Glomeromycetes</taxon>
        <taxon>Diversisporales</taxon>
        <taxon>Gigasporaceae</taxon>
        <taxon>Dentiscutata</taxon>
    </lineage>
</organism>
<reference evidence="1" key="1">
    <citation type="submission" date="2021-06" db="EMBL/GenBank/DDBJ databases">
        <authorList>
            <person name="Kallberg Y."/>
            <person name="Tangrot J."/>
            <person name="Rosling A."/>
        </authorList>
    </citation>
    <scope>NUCLEOTIDE SEQUENCE</scope>
    <source>
        <strain evidence="1">MA453B</strain>
    </source>
</reference>
<keyword evidence="2" id="KW-1185">Reference proteome</keyword>
<accession>A0A9N9BIC9</accession>
<dbReference type="EMBL" id="CAJVPY010002623">
    <property type="protein sequence ID" value="CAG8566825.1"/>
    <property type="molecule type" value="Genomic_DNA"/>
</dbReference>
<dbReference type="Proteomes" id="UP000789405">
    <property type="component" value="Unassembled WGS sequence"/>
</dbReference>
<name>A0A9N9BIC9_9GLOM</name>
<evidence type="ECO:0000313" key="2">
    <source>
        <dbReference type="Proteomes" id="UP000789405"/>
    </source>
</evidence>
<protein>
    <submittedName>
        <fullName evidence="1">18627_t:CDS:1</fullName>
    </submittedName>
</protein>